<feature type="signal peptide" evidence="1">
    <location>
        <begin position="1"/>
        <end position="22"/>
    </location>
</feature>
<sequence>MAYCLCGLWACCCECLQDVVHSCPICQAPTIVHVSQPTSASDITVSQVVLFGRKPVNVICPTCRVQVTTLIRHEVNCLA</sequence>
<evidence type="ECO:0000256" key="1">
    <source>
        <dbReference type="SAM" id="SignalP"/>
    </source>
</evidence>
<gene>
    <name evidence="2" type="ORF">EB796_015499</name>
</gene>
<name>A0A7J7JK62_BUGNE</name>
<protein>
    <recommendedName>
        <fullName evidence="4">LITAF</fullName>
    </recommendedName>
</protein>
<evidence type="ECO:0000313" key="3">
    <source>
        <dbReference type="Proteomes" id="UP000593567"/>
    </source>
</evidence>
<dbReference type="Proteomes" id="UP000593567">
    <property type="component" value="Unassembled WGS sequence"/>
</dbReference>
<dbReference type="EMBL" id="VXIV02002326">
    <property type="protein sequence ID" value="KAF6026193.1"/>
    <property type="molecule type" value="Genomic_DNA"/>
</dbReference>
<proteinExistence type="predicted"/>
<evidence type="ECO:0008006" key="4">
    <source>
        <dbReference type="Google" id="ProtNLM"/>
    </source>
</evidence>
<comment type="caution">
    <text evidence="2">The sequence shown here is derived from an EMBL/GenBank/DDBJ whole genome shotgun (WGS) entry which is preliminary data.</text>
</comment>
<dbReference type="AlphaFoldDB" id="A0A7J7JK62"/>
<keyword evidence="1" id="KW-0732">Signal</keyword>
<organism evidence="2 3">
    <name type="scientific">Bugula neritina</name>
    <name type="common">Brown bryozoan</name>
    <name type="synonym">Sertularia neritina</name>
    <dbReference type="NCBI Taxonomy" id="10212"/>
    <lineage>
        <taxon>Eukaryota</taxon>
        <taxon>Metazoa</taxon>
        <taxon>Spiralia</taxon>
        <taxon>Lophotrochozoa</taxon>
        <taxon>Bryozoa</taxon>
        <taxon>Gymnolaemata</taxon>
        <taxon>Cheilostomatida</taxon>
        <taxon>Flustrina</taxon>
        <taxon>Buguloidea</taxon>
        <taxon>Bugulidae</taxon>
        <taxon>Bugula</taxon>
    </lineage>
</organism>
<feature type="chain" id="PRO_5029641042" description="LITAF" evidence="1">
    <location>
        <begin position="23"/>
        <end position="79"/>
    </location>
</feature>
<dbReference type="OrthoDB" id="5599753at2759"/>
<accession>A0A7J7JK62</accession>
<reference evidence="2" key="1">
    <citation type="submission" date="2020-06" db="EMBL/GenBank/DDBJ databases">
        <title>Draft genome of Bugula neritina, a colonial animal packing powerful symbionts and potential medicines.</title>
        <authorList>
            <person name="Rayko M."/>
        </authorList>
    </citation>
    <scope>NUCLEOTIDE SEQUENCE [LARGE SCALE GENOMIC DNA]</scope>
    <source>
        <strain evidence="2">Kwan_BN1</strain>
    </source>
</reference>
<evidence type="ECO:0000313" key="2">
    <source>
        <dbReference type="EMBL" id="KAF6026193.1"/>
    </source>
</evidence>
<keyword evidence="3" id="KW-1185">Reference proteome</keyword>